<dbReference type="GO" id="GO:0016020">
    <property type="term" value="C:membrane"/>
    <property type="evidence" value="ECO:0007669"/>
    <property type="project" value="UniProtKB-SubCell"/>
</dbReference>
<evidence type="ECO:0000313" key="6">
    <source>
        <dbReference type="Proteomes" id="UP001141806"/>
    </source>
</evidence>
<feature type="chain" id="PRO_5040469434" description="Wall-associated receptor kinase galacturonan-binding domain-containing protein" evidence="3">
    <location>
        <begin position="18"/>
        <end position="299"/>
    </location>
</feature>
<feature type="signal peptide" evidence="3">
    <location>
        <begin position="1"/>
        <end position="17"/>
    </location>
</feature>
<evidence type="ECO:0000313" key="5">
    <source>
        <dbReference type="EMBL" id="KAJ4963603.1"/>
    </source>
</evidence>
<reference evidence="5" key="1">
    <citation type="journal article" date="2023" name="Plant J.">
        <title>The genome of the king protea, Protea cynaroides.</title>
        <authorList>
            <person name="Chang J."/>
            <person name="Duong T.A."/>
            <person name="Schoeman C."/>
            <person name="Ma X."/>
            <person name="Roodt D."/>
            <person name="Barker N."/>
            <person name="Li Z."/>
            <person name="Van de Peer Y."/>
            <person name="Mizrachi E."/>
        </authorList>
    </citation>
    <scope>NUCLEOTIDE SEQUENCE</scope>
    <source>
        <tissue evidence="5">Young leaves</tissue>
    </source>
</reference>
<gene>
    <name evidence="5" type="ORF">NE237_023542</name>
</gene>
<keyword evidence="6" id="KW-1185">Reference proteome</keyword>
<dbReference type="GO" id="GO:0030247">
    <property type="term" value="F:polysaccharide binding"/>
    <property type="evidence" value="ECO:0007669"/>
    <property type="project" value="InterPro"/>
</dbReference>
<evidence type="ECO:0000256" key="1">
    <source>
        <dbReference type="ARBA" id="ARBA00004167"/>
    </source>
</evidence>
<keyword evidence="2 3" id="KW-0732">Signal</keyword>
<sequence length="299" mass="32822">MILIMLLIALLSLGAAAITVPPLALPGCPEKCGNVTIPYPFGIGDGCFMGTDDTYRITCEVKNGSSVVRAYQGTGEIEVLEMSLDGAPAIFNSSFHSYQCFNQIGEETKRGNYWIDMRTSPFRFSATRNKFTAIGCDTIADISEYVDENFMSGCVSVCSDTKSVRNGSCSGIGCCQTSIPFNLKRFNSTLWSIYNHTKVWKSNPCSYAFLADENWFNFTLADLLAESFVSSTIPIVMDWAIGNQTCEQAVHDTQSYVCGPNSYCTNSTNGPGYQCFCKDGFQENPYLPGGCQGNYLSFY</sequence>
<dbReference type="Pfam" id="PF13947">
    <property type="entry name" value="GUB_WAK_bind"/>
    <property type="match status" value="1"/>
</dbReference>
<dbReference type="PANTHER" id="PTHR33491">
    <property type="entry name" value="OSJNBA0016N04.9 PROTEIN"/>
    <property type="match status" value="1"/>
</dbReference>
<dbReference type="AlphaFoldDB" id="A0A9Q0K6P2"/>
<evidence type="ECO:0000256" key="3">
    <source>
        <dbReference type="SAM" id="SignalP"/>
    </source>
</evidence>
<dbReference type="OrthoDB" id="4062651at2759"/>
<dbReference type="Proteomes" id="UP001141806">
    <property type="component" value="Unassembled WGS sequence"/>
</dbReference>
<evidence type="ECO:0000256" key="2">
    <source>
        <dbReference type="ARBA" id="ARBA00022729"/>
    </source>
</evidence>
<name>A0A9Q0K6P2_9MAGN</name>
<organism evidence="5 6">
    <name type="scientific">Protea cynaroides</name>
    <dbReference type="NCBI Taxonomy" id="273540"/>
    <lineage>
        <taxon>Eukaryota</taxon>
        <taxon>Viridiplantae</taxon>
        <taxon>Streptophyta</taxon>
        <taxon>Embryophyta</taxon>
        <taxon>Tracheophyta</taxon>
        <taxon>Spermatophyta</taxon>
        <taxon>Magnoliopsida</taxon>
        <taxon>Proteales</taxon>
        <taxon>Proteaceae</taxon>
        <taxon>Protea</taxon>
    </lineage>
</organism>
<dbReference type="InterPro" id="IPR025287">
    <property type="entry name" value="WAK_GUB"/>
</dbReference>
<accession>A0A9Q0K6P2</accession>
<proteinExistence type="predicted"/>
<feature type="domain" description="Wall-associated receptor kinase galacturonan-binding" evidence="4">
    <location>
        <begin position="28"/>
        <end position="85"/>
    </location>
</feature>
<dbReference type="EMBL" id="JAMYWD010000008">
    <property type="protein sequence ID" value="KAJ4963603.1"/>
    <property type="molecule type" value="Genomic_DNA"/>
</dbReference>
<protein>
    <recommendedName>
        <fullName evidence="4">Wall-associated receptor kinase galacturonan-binding domain-containing protein</fullName>
    </recommendedName>
</protein>
<comment type="subcellular location">
    <subcellularLocation>
        <location evidence="1">Membrane</location>
        <topology evidence="1">Single-pass membrane protein</topology>
    </subcellularLocation>
</comment>
<comment type="caution">
    <text evidence="5">The sequence shown here is derived from an EMBL/GenBank/DDBJ whole genome shotgun (WGS) entry which is preliminary data.</text>
</comment>
<evidence type="ECO:0000259" key="4">
    <source>
        <dbReference type="Pfam" id="PF13947"/>
    </source>
</evidence>